<dbReference type="InterPro" id="IPR001315">
    <property type="entry name" value="CARD"/>
</dbReference>
<organism evidence="5 6">
    <name type="scientific">Tegillarca granosa</name>
    <name type="common">Malaysian cockle</name>
    <name type="synonym">Anadara granosa</name>
    <dbReference type="NCBI Taxonomy" id="220873"/>
    <lineage>
        <taxon>Eukaryota</taxon>
        <taxon>Metazoa</taxon>
        <taxon>Spiralia</taxon>
        <taxon>Lophotrochozoa</taxon>
        <taxon>Mollusca</taxon>
        <taxon>Bivalvia</taxon>
        <taxon>Autobranchia</taxon>
        <taxon>Pteriomorphia</taxon>
        <taxon>Arcoida</taxon>
        <taxon>Arcoidea</taxon>
        <taxon>Arcidae</taxon>
        <taxon>Tegillarca</taxon>
    </lineage>
</organism>
<evidence type="ECO:0000256" key="1">
    <source>
        <dbReference type="ARBA" id="ARBA00022443"/>
    </source>
</evidence>
<feature type="region of interest" description="Disordered" evidence="3">
    <location>
        <begin position="405"/>
        <end position="470"/>
    </location>
</feature>
<comment type="caution">
    <text evidence="5">The sequence shown here is derived from an EMBL/GenBank/DDBJ whole genome shotgun (WGS) entry which is preliminary data.</text>
</comment>
<dbReference type="SUPFAM" id="SSF47986">
    <property type="entry name" value="DEATH domain"/>
    <property type="match status" value="1"/>
</dbReference>
<evidence type="ECO:0000256" key="2">
    <source>
        <dbReference type="SAM" id="Coils"/>
    </source>
</evidence>
<dbReference type="InterPro" id="IPR036028">
    <property type="entry name" value="SH3-like_dom_sf"/>
</dbReference>
<evidence type="ECO:0000256" key="3">
    <source>
        <dbReference type="SAM" id="MobiDB-lite"/>
    </source>
</evidence>
<accession>A0ABQ9FTE1</accession>
<dbReference type="PROSITE" id="PS50209">
    <property type="entry name" value="CARD"/>
    <property type="match status" value="1"/>
</dbReference>
<dbReference type="Proteomes" id="UP001217089">
    <property type="component" value="Unassembled WGS sequence"/>
</dbReference>
<evidence type="ECO:0000313" key="5">
    <source>
        <dbReference type="EMBL" id="KAJ8318975.1"/>
    </source>
</evidence>
<keyword evidence="2" id="KW-0175">Coiled coil</keyword>
<gene>
    <name evidence="5" type="ORF">KUTeg_004066</name>
</gene>
<dbReference type="Gene3D" id="1.10.533.10">
    <property type="entry name" value="Death Domain, Fas"/>
    <property type="match status" value="1"/>
</dbReference>
<feature type="domain" description="CARD" evidence="4">
    <location>
        <begin position="5"/>
        <end position="94"/>
    </location>
</feature>
<feature type="coiled-coil region" evidence="2">
    <location>
        <begin position="131"/>
        <end position="395"/>
    </location>
</feature>
<evidence type="ECO:0000259" key="4">
    <source>
        <dbReference type="PROSITE" id="PS50209"/>
    </source>
</evidence>
<dbReference type="PANTHER" id="PTHR13865:SF28">
    <property type="entry name" value="POLYCHAETOID, ISOFORM O"/>
    <property type="match status" value="1"/>
</dbReference>
<dbReference type="Gene3D" id="2.30.30.40">
    <property type="entry name" value="SH3 Domains"/>
    <property type="match status" value="1"/>
</dbReference>
<protein>
    <recommendedName>
        <fullName evidence="4">CARD domain-containing protein</fullName>
    </recommendedName>
</protein>
<proteinExistence type="predicted"/>
<dbReference type="PANTHER" id="PTHR13865">
    <property type="entry name" value="TIGHT JUNCTION PROTEIN"/>
    <property type="match status" value="1"/>
</dbReference>
<dbReference type="SUPFAM" id="SSF50044">
    <property type="entry name" value="SH3-domain"/>
    <property type="match status" value="1"/>
</dbReference>
<dbReference type="Pfam" id="PF07653">
    <property type="entry name" value="SH3_2"/>
    <property type="match status" value="1"/>
</dbReference>
<dbReference type="EMBL" id="JARBDR010000214">
    <property type="protein sequence ID" value="KAJ8318975.1"/>
    <property type="molecule type" value="Genomic_DNA"/>
</dbReference>
<keyword evidence="6" id="KW-1185">Reference proteome</keyword>
<dbReference type="Pfam" id="PF00619">
    <property type="entry name" value="CARD"/>
    <property type="match status" value="1"/>
</dbReference>
<dbReference type="SMART" id="SM00114">
    <property type="entry name" value="CARD"/>
    <property type="match status" value="1"/>
</dbReference>
<feature type="compositionally biased region" description="Low complexity" evidence="3">
    <location>
        <begin position="411"/>
        <end position="422"/>
    </location>
</feature>
<dbReference type="InterPro" id="IPR011029">
    <property type="entry name" value="DEATH-like_dom_sf"/>
</dbReference>
<reference evidence="5 6" key="1">
    <citation type="submission" date="2022-12" db="EMBL/GenBank/DDBJ databases">
        <title>Chromosome-level genome of Tegillarca granosa.</title>
        <authorList>
            <person name="Kim J."/>
        </authorList>
    </citation>
    <scope>NUCLEOTIDE SEQUENCE [LARGE SCALE GENOMIC DNA]</scope>
    <source>
        <strain evidence="5">Teg-2019</strain>
        <tissue evidence="5">Adductor muscle</tissue>
    </source>
</reference>
<name>A0ABQ9FTE1_TEGGR</name>
<keyword evidence="1" id="KW-0728">SH3 domain</keyword>
<dbReference type="InterPro" id="IPR001452">
    <property type="entry name" value="SH3_domain"/>
</dbReference>
<sequence length="891" mass="103691">MSEGDEDAYDEKIENNRYHIVKILNPEVTFDVLRQERILTEEDVERIRNKTTRRKRAGALLDILRTKGNNGVNKFVDCLEYENPECFEKITRQKARLPPPDYTQNRQSVLLKILNELPRIILDIKRDVKEKKDLTQTLDDSEQILEFAQKEKQELEEENEKLRKRIDLLHMQMNTLKSESEKTIEKLKCDNAEHKRDRYLLRTENDRFKENLMKFQKIKDLVEKENQNLREKMSQERDAETKRRSALLQSKSLDKKESETITLHILREQRDEAREKAEILAEDLSILRQELEETQTAYYREHENVKALSIRTSELHAIQDNKRKKIDEYNDYIEQQNQEIEELVNQRREEQKKCEEQKKRANKIFAEKHNIENRYDDLKFKYDDLKFKYDKLKTEHSYCKEKINNEKSSKKGSTSSSKSSTSYEMPWDRQHTEPVSCSSQHAKKQMKESFDSGQDPTFRQGAIANPGSDSSSLSLDLHEVVQFDVHGEFLPPKIERINKNCNQFKIVLKTPIIGEKLNIIGGNITGIFVQDVLQENGNIHLLKIGDEITEIHICSTHRHVNGASIKLHGMTLEQVKNLLSPTEEMDVEMSITHDPTRYGVIKQWLSHNESNGDYFYVRCQFSWSVSKCVPDSIPFKAGDVFRVTNTNNTGHEGFWRVVKITGGRSYGLIPNMESARTHQMKTIKNADHKTECHHDAFRPLTKMPVFVFGTDELVEEVMNLMIKEGSNYVLNETGNCGNSTDSKIKDSKTSKKHLLFKGGAGTKSNNLKYINIFVTSSADCQDIIKKIFDKYIAVEDSDLLYKVKSKFEICGATYDIITINAKQCYDKESLLKSIQDRVTNAQNRYMWLSETELSTSILDKYSTYIKCPELPILTETASADTLRVKKFYQQS</sequence>
<dbReference type="CDD" id="cd00136">
    <property type="entry name" value="PDZ_canonical"/>
    <property type="match status" value="1"/>
</dbReference>
<evidence type="ECO:0000313" key="6">
    <source>
        <dbReference type="Proteomes" id="UP001217089"/>
    </source>
</evidence>